<dbReference type="AlphaFoldDB" id="A0A8S2UNM1"/>
<dbReference type="EMBL" id="CAJOBH010273942">
    <property type="protein sequence ID" value="CAF5166670.1"/>
    <property type="molecule type" value="Genomic_DNA"/>
</dbReference>
<accession>A0A8S2UNM1</accession>
<dbReference type="EMBL" id="CAJOBI010047364">
    <property type="protein sequence ID" value="CAF4354270.1"/>
    <property type="molecule type" value="Genomic_DNA"/>
</dbReference>
<gene>
    <name evidence="2" type="ORF">BYL167_LOCUS76129</name>
    <name evidence="1" type="ORF">SMN809_LOCUS28387</name>
</gene>
<name>A0A8S2UNM1_9BILA</name>
<comment type="caution">
    <text evidence="1">The sequence shown here is derived from an EMBL/GenBank/DDBJ whole genome shotgun (WGS) entry which is preliminary data.</text>
</comment>
<evidence type="ECO:0000313" key="3">
    <source>
        <dbReference type="Proteomes" id="UP000676336"/>
    </source>
</evidence>
<proteinExistence type="predicted"/>
<evidence type="ECO:0000313" key="2">
    <source>
        <dbReference type="EMBL" id="CAF5166670.1"/>
    </source>
</evidence>
<reference evidence="1" key="1">
    <citation type="submission" date="2021-02" db="EMBL/GenBank/DDBJ databases">
        <authorList>
            <person name="Nowell W R."/>
        </authorList>
    </citation>
    <scope>NUCLEOTIDE SEQUENCE</scope>
</reference>
<evidence type="ECO:0000313" key="1">
    <source>
        <dbReference type="EMBL" id="CAF4354270.1"/>
    </source>
</evidence>
<sequence length="65" mass="7386">MDGFKIPIASKKLAAQKKVKMFFDDSDLVSLREQAKQQNDIKDYTQIKPVLVTGGQWLSKEAETK</sequence>
<dbReference type="Proteomes" id="UP000681967">
    <property type="component" value="Unassembled WGS sequence"/>
</dbReference>
<organism evidence="1 3">
    <name type="scientific">Rotaria magnacalcarata</name>
    <dbReference type="NCBI Taxonomy" id="392030"/>
    <lineage>
        <taxon>Eukaryota</taxon>
        <taxon>Metazoa</taxon>
        <taxon>Spiralia</taxon>
        <taxon>Gnathifera</taxon>
        <taxon>Rotifera</taxon>
        <taxon>Eurotatoria</taxon>
        <taxon>Bdelloidea</taxon>
        <taxon>Philodinida</taxon>
        <taxon>Philodinidae</taxon>
        <taxon>Rotaria</taxon>
    </lineage>
</organism>
<feature type="non-terminal residue" evidence="1">
    <location>
        <position position="1"/>
    </location>
</feature>
<protein>
    <submittedName>
        <fullName evidence="1">Uncharacterized protein</fullName>
    </submittedName>
</protein>
<dbReference type="Proteomes" id="UP000676336">
    <property type="component" value="Unassembled WGS sequence"/>
</dbReference>